<dbReference type="GO" id="GO:0016020">
    <property type="term" value="C:membrane"/>
    <property type="evidence" value="ECO:0007669"/>
    <property type="project" value="InterPro"/>
</dbReference>
<evidence type="ECO:0000313" key="4">
    <source>
        <dbReference type="Proteomes" id="UP001143372"/>
    </source>
</evidence>
<feature type="chain" id="PRO_5041021628" evidence="2">
    <location>
        <begin position="27"/>
        <end position="460"/>
    </location>
</feature>
<evidence type="ECO:0000313" key="3">
    <source>
        <dbReference type="EMBL" id="GLK66686.1"/>
    </source>
</evidence>
<evidence type="ECO:0000256" key="1">
    <source>
        <dbReference type="ARBA" id="ARBA00008769"/>
    </source>
</evidence>
<dbReference type="GO" id="GO:0008643">
    <property type="term" value="P:carbohydrate transport"/>
    <property type="evidence" value="ECO:0007669"/>
    <property type="project" value="InterPro"/>
</dbReference>
<dbReference type="Gene3D" id="2.40.160.180">
    <property type="entry name" value="Carbohydrate-selective porin OprB"/>
    <property type="match status" value="1"/>
</dbReference>
<dbReference type="InterPro" id="IPR038673">
    <property type="entry name" value="OprB_sf"/>
</dbReference>
<dbReference type="EMBL" id="BSFI01000002">
    <property type="protein sequence ID" value="GLK66686.1"/>
    <property type="molecule type" value="Genomic_DNA"/>
</dbReference>
<organism evidence="3 4">
    <name type="scientific">Hansschlegelia plantiphila</name>
    <dbReference type="NCBI Taxonomy" id="374655"/>
    <lineage>
        <taxon>Bacteria</taxon>
        <taxon>Pseudomonadati</taxon>
        <taxon>Pseudomonadota</taxon>
        <taxon>Alphaproteobacteria</taxon>
        <taxon>Hyphomicrobiales</taxon>
        <taxon>Methylopilaceae</taxon>
        <taxon>Hansschlegelia</taxon>
    </lineage>
</organism>
<proteinExistence type="inferred from homology"/>
<comment type="similarity">
    <text evidence="1 2">Belongs to the OprB family.</text>
</comment>
<dbReference type="Proteomes" id="UP001143372">
    <property type="component" value="Unassembled WGS sequence"/>
</dbReference>
<dbReference type="InterPro" id="IPR052932">
    <property type="entry name" value="OprB_Porin"/>
</dbReference>
<gene>
    <name evidence="3" type="ORF">GCM10008179_03240</name>
</gene>
<dbReference type="Pfam" id="PF04966">
    <property type="entry name" value="OprB"/>
    <property type="match status" value="1"/>
</dbReference>
<dbReference type="AlphaFoldDB" id="A0A9W6MUC3"/>
<name>A0A9W6MUC3_9HYPH</name>
<evidence type="ECO:0000256" key="2">
    <source>
        <dbReference type="RuleBase" id="RU363072"/>
    </source>
</evidence>
<dbReference type="PANTHER" id="PTHR37944:SF1">
    <property type="entry name" value="PORIN B"/>
    <property type="match status" value="1"/>
</dbReference>
<accession>A0A9W6MUC3</accession>
<protein>
    <submittedName>
        <fullName evidence="3">Porin</fullName>
    </submittedName>
</protein>
<reference evidence="3" key="1">
    <citation type="journal article" date="2014" name="Int. J. Syst. Evol. Microbiol.">
        <title>Complete genome sequence of Corynebacterium casei LMG S-19264T (=DSM 44701T), isolated from a smear-ripened cheese.</title>
        <authorList>
            <consortium name="US DOE Joint Genome Institute (JGI-PGF)"/>
            <person name="Walter F."/>
            <person name="Albersmeier A."/>
            <person name="Kalinowski J."/>
            <person name="Ruckert C."/>
        </authorList>
    </citation>
    <scope>NUCLEOTIDE SEQUENCE</scope>
    <source>
        <strain evidence="3">VKM B-2347</strain>
    </source>
</reference>
<dbReference type="PANTHER" id="PTHR37944">
    <property type="entry name" value="PORIN B"/>
    <property type="match status" value="1"/>
</dbReference>
<feature type="signal peptide" evidence="2">
    <location>
        <begin position="1"/>
        <end position="26"/>
    </location>
</feature>
<dbReference type="GO" id="GO:0015288">
    <property type="term" value="F:porin activity"/>
    <property type="evidence" value="ECO:0007669"/>
    <property type="project" value="InterPro"/>
</dbReference>
<comment type="caution">
    <text evidence="3">The sequence shown here is derived from an EMBL/GenBank/DDBJ whole genome shotgun (WGS) entry which is preliminary data.</text>
</comment>
<reference evidence="3" key="2">
    <citation type="submission" date="2023-01" db="EMBL/GenBank/DDBJ databases">
        <authorList>
            <person name="Sun Q."/>
            <person name="Evtushenko L."/>
        </authorList>
    </citation>
    <scope>NUCLEOTIDE SEQUENCE</scope>
    <source>
        <strain evidence="3">VKM B-2347</strain>
    </source>
</reference>
<dbReference type="InterPro" id="IPR007049">
    <property type="entry name" value="Carb-sel_porin_OprB"/>
</dbReference>
<sequence>MRGRVGVRAGALALVLTAALGGAGLAAEDDEAGPSILDHVPAFAGVAAARDTLADRGVRFSAFYFSDPRANLSGGVKRGTTYSGLLSLAVDLDAEKLVGIEGGRLHANMFQIHGRDVSERYVGNFMSADDIGARPSTRLFELWYEQKFSEQVAIRAGQMAIDVEFITSDYGEAFIDATFGWAGPPSENLPAGGPAYPLATPGVRLKLDPNENLSILAAVFNGYPSGKGEGDPETRNRHGLNFEIGDPPLAIVEGQYRYNQGEDAAGLPGTIKLGGYMHFGRFDDVERGSDGLVLGSPGSNDHPRRHRSNVNVYGVVDQQVWRLPGGTDEQGVGVFARAILGPSDRNAVDLYFDGGVVATGILPGRPRDVVGLAAAYANFSPGLLKADRAANAAIGYGRRPHGFEAVIEATYRAEIVPGLTVQPTAQYVVNPGASVIDAEEGAARRLPDATVFGVATIVRF</sequence>
<keyword evidence="4" id="KW-1185">Reference proteome</keyword>
<keyword evidence="2" id="KW-0732">Signal</keyword>